<dbReference type="STRING" id="70415.A0A5S6QR29"/>
<dbReference type="AlphaFoldDB" id="A0A5S6QR29"/>
<dbReference type="Gene3D" id="1.10.150.250">
    <property type="entry name" value="Flavinator of succinate dehydrogenase"/>
    <property type="match status" value="1"/>
</dbReference>
<evidence type="ECO:0000313" key="4">
    <source>
        <dbReference type="Proteomes" id="UP000046395"/>
    </source>
</evidence>
<dbReference type="SUPFAM" id="SSF109910">
    <property type="entry name" value="YgfY-like"/>
    <property type="match status" value="1"/>
</dbReference>
<dbReference type="Pfam" id="PF03937">
    <property type="entry name" value="Sdh5"/>
    <property type="match status" value="1"/>
</dbReference>
<dbReference type="WBParaSite" id="TMUE_2000009806.1">
    <property type="protein sequence ID" value="TMUE_2000009806.1"/>
    <property type="gene ID" value="WBGene00285646"/>
</dbReference>
<dbReference type="GO" id="GO:0034553">
    <property type="term" value="P:mitochondrial respiratory chain complex II assembly"/>
    <property type="evidence" value="ECO:0007669"/>
    <property type="project" value="TreeGrafter"/>
</dbReference>
<dbReference type="Proteomes" id="UP000046395">
    <property type="component" value="Unassembled WGS sequence"/>
</dbReference>
<accession>A0A5S6QR29</accession>
<dbReference type="InterPro" id="IPR005631">
    <property type="entry name" value="SDH"/>
</dbReference>
<keyword evidence="4" id="KW-1185">Reference proteome</keyword>
<organism evidence="4 5">
    <name type="scientific">Trichuris muris</name>
    <name type="common">Mouse whipworm</name>
    <dbReference type="NCBI Taxonomy" id="70415"/>
    <lineage>
        <taxon>Eukaryota</taxon>
        <taxon>Metazoa</taxon>
        <taxon>Ecdysozoa</taxon>
        <taxon>Nematoda</taxon>
        <taxon>Enoplea</taxon>
        <taxon>Dorylaimia</taxon>
        <taxon>Trichinellida</taxon>
        <taxon>Trichuridae</taxon>
        <taxon>Trichuris</taxon>
    </lineage>
</organism>
<dbReference type="FunFam" id="1.10.150.250:FF:000002">
    <property type="entry name" value="Succinate dehydrogenase assembly factor 2, mitochondrial"/>
    <property type="match status" value="1"/>
</dbReference>
<comment type="subcellular location">
    <subcellularLocation>
        <location evidence="1">Mitochondrion matrix</location>
    </subcellularLocation>
</comment>
<sequence length="96" mass="10991">MPPKDETLEVKRARLLYQSKKRGILENDILLGNFFDACGSQLSAEQLEAYDDLVNGGHAEWDLYYWICGIRPAPPEVTSDVLRMIIAFAQSYHKKM</sequence>
<dbReference type="GO" id="GO:0006099">
    <property type="term" value="P:tricarboxylic acid cycle"/>
    <property type="evidence" value="ECO:0007669"/>
    <property type="project" value="TreeGrafter"/>
</dbReference>
<proteinExistence type="predicted"/>
<evidence type="ECO:0000256" key="3">
    <source>
        <dbReference type="ARBA" id="ARBA00023186"/>
    </source>
</evidence>
<keyword evidence="3" id="KW-0143">Chaperone</keyword>
<name>A0A5S6QR29_TRIMR</name>
<dbReference type="PANTHER" id="PTHR12469">
    <property type="entry name" value="PROTEIN EMI5 HOMOLOG, MITOCHONDRIAL"/>
    <property type="match status" value="1"/>
</dbReference>
<dbReference type="GO" id="GO:0006121">
    <property type="term" value="P:mitochondrial electron transport, succinate to ubiquinone"/>
    <property type="evidence" value="ECO:0007669"/>
    <property type="project" value="TreeGrafter"/>
</dbReference>
<dbReference type="InterPro" id="IPR036714">
    <property type="entry name" value="SDH_sf"/>
</dbReference>
<dbReference type="PANTHER" id="PTHR12469:SF2">
    <property type="entry name" value="SUCCINATE DEHYDROGENASE ASSEMBLY FACTOR 2, MITOCHONDRIAL"/>
    <property type="match status" value="1"/>
</dbReference>
<protein>
    <submittedName>
        <fullName evidence="5">SDH assembly factor 2</fullName>
    </submittedName>
</protein>
<evidence type="ECO:0000256" key="1">
    <source>
        <dbReference type="ARBA" id="ARBA00004305"/>
    </source>
</evidence>
<evidence type="ECO:0000313" key="5">
    <source>
        <dbReference type="WBParaSite" id="TMUE_2000009806.1"/>
    </source>
</evidence>
<keyword evidence="2" id="KW-0496">Mitochondrion</keyword>
<reference evidence="5" key="1">
    <citation type="submission" date="2019-12" db="UniProtKB">
        <authorList>
            <consortium name="WormBaseParasite"/>
        </authorList>
    </citation>
    <scope>IDENTIFICATION</scope>
</reference>
<dbReference type="GO" id="GO:0005759">
    <property type="term" value="C:mitochondrial matrix"/>
    <property type="evidence" value="ECO:0007669"/>
    <property type="project" value="UniProtKB-SubCell"/>
</dbReference>
<evidence type="ECO:0000256" key="2">
    <source>
        <dbReference type="ARBA" id="ARBA00023128"/>
    </source>
</evidence>